<dbReference type="STRING" id="555875.SAMN04488124_2386"/>
<sequence>MNSLRLRTDARDAILAHAREGALTTPPSEVCGVLGGRRASGDDGADTDAVAVAEPVANVAEDTRTQYVLDPAATVETIDAMEADGHDVVGFYHSHPESDPVPSRTDEQEARWTGYVYLVCHPDGRLNAYRFTGDAFEPLEIVDAE</sequence>
<protein>
    <submittedName>
        <fullName evidence="7">Proteasome lid subunit RPN8/RPN11, contains Jab1/MPN metalloenzyme (JAMM) motif</fullName>
    </submittedName>
</protein>
<keyword evidence="1" id="KW-0645">Protease</keyword>
<dbReference type="GO" id="GO:0000502">
    <property type="term" value="C:proteasome complex"/>
    <property type="evidence" value="ECO:0007669"/>
    <property type="project" value="UniProtKB-KW"/>
</dbReference>
<organism evidence="7 8">
    <name type="scientific">Halogeometricum limi</name>
    <dbReference type="NCBI Taxonomy" id="555875"/>
    <lineage>
        <taxon>Archaea</taxon>
        <taxon>Methanobacteriati</taxon>
        <taxon>Methanobacteriota</taxon>
        <taxon>Stenosarchaea group</taxon>
        <taxon>Halobacteria</taxon>
        <taxon>Halobacteriales</taxon>
        <taxon>Haloferacaceae</taxon>
        <taxon>Halogeometricum</taxon>
    </lineage>
</organism>
<dbReference type="GO" id="GO:0008235">
    <property type="term" value="F:metalloexopeptidase activity"/>
    <property type="evidence" value="ECO:0007669"/>
    <property type="project" value="TreeGrafter"/>
</dbReference>
<dbReference type="NCBIfam" id="NF041370">
    <property type="entry name" value="desamp_Halo"/>
    <property type="match status" value="1"/>
</dbReference>
<feature type="domain" description="MPN" evidence="6">
    <location>
        <begin position="4"/>
        <end position="145"/>
    </location>
</feature>
<evidence type="ECO:0000313" key="7">
    <source>
        <dbReference type="EMBL" id="SFR55488.1"/>
    </source>
</evidence>
<dbReference type="PANTHER" id="PTHR34858">
    <property type="entry name" value="CYSO-CYSTEINE PEPTIDASE"/>
    <property type="match status" value="1"/>
</dbReference>
<dbReference type="GO" id="GO:0008270">
    <property type="term" value="F:zinc ion binding"/>
    <property type="evidence" value="ECO:0007669"/>
    <property type="project" value="TreeGrafter"/>
</dbReference>
<dbReference type="Pfam" id="PF14464">
    <property type="entry name" value="Prok-JAB"/>
    <property type="match status" value="1"/>
</dbReference>
<keyword evidence="4" id="KW-0862">Zinc</keyword>
<accession>A0A1I6HM62</accession>
<evidence type="ECO:0000256" key="4">
    <source>
        <dbReference type="ARBA" id="ARBA00022833"/>
    </source>
</evidence>
<evidence type="ECO:0000256" key="2">
    <source>
        <dbReference type="ARBA" id="ARBA00022723"/>
    </source>
</evidence>
<dbReference type="InterPro" id="IPR000555">
    <property type="entry name" value="JAMM/MPN+_dom"/>
</dbReference>
<dbReference type="GO" id="GO:0006508">
    <property type="term" value="P:proteolysis"/>
    <property type="evidence" value="ECO:0007669"/>
    <property type="project" value="UniProtKB-KW"/>
</dbReference>
<keyword evidence="3" id="KW-0378">Hydrolase</keyword>
<evidence type="ECO:0000313" key="8">
    <source>
        <dbReference type="Proteomes" id="UP000243250"/>
    </source>
</evidence>
<dbReference type="InterPro" id="IPR051929">
    <property type="entry name" value="VirAsm_ModProt"/>
</dbReference>
<dbReference type="PROSITE" id="PS50249">
    <property type="entry name" value="MPN"/>
    <property type="match status" value="1"/>
</dbReference>
<keyword evidence="8" id="KW-1185">Reference proteome</keyword>
<dbReference type="InterPro" id="IPR028090">
    <property type="entry name" value="JAB_dom_prok"/>
</dbReference>
<dbReference type="InterPro" id="IPR053551">
    <property type="entry name" value="Metalloprotease_DSAMP"/>
</dbReference>
<proteinExistence type="predicted"/>
<dbReference type="CDD" id="cd08070">
    <property type="entry name" value="MPN_like"/>
    <property type="match status" value="1"/>
</dbReference>
<dbReference type="OrthoDB" id="10589at2157"/>
<keyword evidence="5" id="KW-0482">Metalloprotease</keyword>
<evidence type="ECO:0000259" key="6">
    <source>
        <dbReference type="PROSITE" id="PS50249"/>
    </source>
</evidence>
<dbReference type="Gene3D" id="3.40.140.10">
    <property type="entry name" value="Cytidine Deaminase, domain 2"/>
    <property type="match status" value="1"/>
</dbReference>
<evidence type="ECO:0000256" key="3">
    <source>
        <dbReference type="ARBA" id="ARBA00022801"/>
    </source>
</evidence>
<dbReference type="RefSeq" id="WP_089880987.1">
    <property type="nucleotide sequence ID" value="NZ_FOYS01000003.1"/>
</dbReference>
<dbReference type="EMBL" id="FOYS01000003">
    <property type="protein sequence ID" value="SFR55488.1"/>
    <property type="molecule type" value="Genomic_DNA"/>
</dbReference>
<keyword evidence="7" id="KW-0647">Proteasome</keyword>
<dbReference type="InterPro" id="IPR037518">
    <property type="entry name" value="MPN"/>
</dbReference>
<name>A0A1I6HM62_9EURY</name>
<dbReference type="Proteomes" id="UP000243250">
    <property type="component" value="Unassembled WGS sequence"/>
</dbReference>
<dbReference type="SUPFAM" id="SSF102712">
    <property type="entry name" value="JAB1/MPN domain"/>
    <property type="match status" value="1"/>
</dbReference>
<dbReference type="AlphaFoldDB" id="A0A1I6HM62"/>
<dbReference type="PANTHER" id="PTHR34858:SF1">
    <property type="entry name" value="CYSO-CYSTEINE PEPTIDASE"/>
    <property type="match status" value="1"/>
</dbReference>
<dbReference type="SMART" id="SM00232">
    <property type="entry name" value="JAB_MPN"/>
    <property type="match status" value="1"/>
</dbReference>
<gene>
    <name evidence="7" type="ORF">SAMN04488124_2386</name>
</gene>
<evidence type="ECO:0000256" key="5">
    <source>
        <dbReference type="ARBA" id="ARBA00023049"/>
    </source>
</evidence>
<evidence type="ECO:0000256" key="1">
    <source>
        <dbReference type="ARBA" id="ARBA00022670"/>
    </source>
</evidence>
<keyword evidence="2" id="KW-0479">Metal-binding</keyword>
<reference evidence="8" key="1">
    <citation type="submission" date="2016-10" db="EMBL/GenBank/DDBJ databases">
        <authorList>
            <person name="Varghese N."/>
            <person name="Submissions S."/>
        </authorList>
    </citation>
    <scope>NUCLEOTIDE SEQUENCE [LARGE SCALE GENOMIC DNA]</scope>
    <source>
        <strain evidence="8">CGMCC 1.8711</strain>
    </source>
</reference>